<proteinExistence type="inferred from homology"/>
<dbReference type="Pfam" id="PF01370">
    <property type="entry name" value="Epimerase"/>
    <property type="match status" value="1"/>
</dbReference>
<organism evidence="13 14">
    <name type="scientific">Deinococcus aerolatus</name>
    <dbReference type="NCBI Taxonomy" id="522487"/>
    <lineage>
        <taxon>Bacteria</taxon>
        <taxon>Thermotogati</taxon>
        <taxon>Deinococcota</taxon>
        <taxon>Deinococci</taxon>
        <taxon>Deinococcales</taxon>
        <taxon>Deinococcaceae</taxon>
        <taxon>Deinococcus</taxon>
    </lineage>
</organism>
<gene>
    <name evidence="13" type="primary">galE/exoB</name>
    <name evidence="13" type="ORF">GCM10010840_11510</name>
</gene>
<dbReference type="NCBIfam" id="TIGR01179">
    <property type="entry name" value="galE"/>
    <property type="match status" value="1"/>
</dbReference>
<comment type="cofactor">
    <cofactor evidence="2">
        <name>NAD(+)</name>
        <dbReference type="ChEBI" id="CHEBI:57540"/>
    </cofactor>
</comment>
<evidence type="ECO:0000259" key="12">
    <source>
        <dbReference type="Pfam" id="PF01370"/>
    </source>
</evidence>
<evidence type="ECO:0000256" key="10">
    <source>
        <dbReference type="ARBA" id="ARBA00033067"/>
    </source>
</evidence>
<dbReference type="InterPro" id="IPR036291">
    <property type="entry name" value="NAD(P)-bd_dom_sf"/>
</dbReference>
<protein>
    <recommendedName>
        <fullName evidence="6">UDP-glucose 4-epimerase</fullName>
        <ecNumber evidence="5">5.1.3.2</ecNumber>
    </recommendedName>
    <alternativeName>
        <fullName evidence="10">Galactowaldenase</fullName>
    </alternativeName>
    <alternativeName>
        <fullName evidence="9">UDP-galactose 4-epimerase</fullName>
    </alternativeName>
</protein>
<evidence type="ECO:0000256" key="2">
    <source>
        <dbReference type="ARBA" id="ARBA00001911"/>
    </source>
</evidence>
<evidence type="ECO:0000256" key="6">
    <source>
        <dbReference type="ARBA" id="ARBA00018569"/>
    </source>
</evidence>
<accession>A0ABQ2G4H4</accession>
<dbReference type="Gene3D" id="3.40.50.720">
    <property type="entry name" value="NAD(P)-binding Rossmann-like Domain"/>
    <property type="match status" value="1"/>
</dbReference>
<comment type="caution">
    <text evidence="13">The sequence shown here is derived from an EMBL/GenBank/DDBJ whole genome shotgun (WGS) entry which is preliminary data.</text>
</comment>
<dbReference type="EMBL" id="BMOL01000004">
    <property type="protein sequence ID" value="GGL75109.1"/>
    <property type="molecule type" value="Genomic_DNA"/>
</dbReference>
<dbReference type="InterPro" id="IPR005886">
    <property type="entry name" value="UDP_G4E"/>
</dbReference>
<evidence type="ECO:0000313" key="13">
    <source>
        <dbReference type="EMBL" id="GGL75109.1"/>
    </source>
</evidence>
<keyword evidence="8" id="KW-0413">Isomerase</keyword>
<evidence type="ECO:0000256" key="5">
    <source>
        <dbReference type="ARBA" id="ARBA00013189"/>
    </source>
</evidence>
<feature type="domain" description="NAD-dependent epimerase/dehydratase" evidence="12">
    <location>
        <begin position="12"/>
        <end position="255"/>
    </location>
</feature>
<evidence type="ECO:0000256" key="11">
    <source>
        <dbReference type="SAM" id="MobiDB-lite"/>
    </source>
</evidence>
<dbReference type="PANTHER" id="PTHR43725">
    <property type="entry name" value="UDP-GLUCOSE 4-EPIMERASE"/>
    <property type="match status" value="1"/>
</dbReference>
<dbReference type="SUPFAM" id="SSF51735">
    <property type="entry name" value="NAD(P)-binding Rossmann-fold domains"/>
    <property type="match status" value="1"/>
</dbReference>
<comment type="similarity">
    <text evidence="4">Belongs to the NAD(P)-dependent epimerase/dehydratase family.</text>
</comment>
<dbReference type="EC" id="5.1.3.2" evidence="5"/>
<name>A0ABQ2G4H4_9DEIO</name>
<evidence type="ECO:0000256" key="8">
    <source>
        <dbReference type="ARBA" id="ARBA00023235"/>
    </source>
</evidence>
<evidence type="ECO:0000256" key="4">
    <source>
        <dbReference type="ARBA" id="ARBA00007637"/>
    </source>
</evidence>
<dbReference type="Gene3D" id="3.90.25.10">
    <property type="entry name" value="UDP-galactose 4-epimerase, domain 1"/>
    <property type="match status" value="1"/>
</dbReference>
<sequence>MGLVPILRDMKVLVTGGAGFIGSTTCSALEDAGHTPIVLDSLVSGPEAFTRGRVFYHGDIADAALVRRIFAEHSDIAATLHFAARIVVTESVALPALYYRENVVGSLTLFETLLDLGQTRVIFSSSAAVYDSPADLRVDEQSPLKPLSPYARSKRMTEEMLEDLCAASQATASPMRAIALRYFNPVGADPQLRSGPYVADPTHILGRLMAAAQGRADGFTITGTDYATRDGSGLRDYIHIWDLAQAHVAALENFEGAFEAAARDGHGEVSFLPINVGSGNGVTVRELVTAFGEASPTPVTVREGPRRPGDSAGAHADTTRARDYLGWSARLTVAEAMQSAFAWEGVRGERFGSVAVVN</sequence>
<evidence type="ECO:0000256" key="9">
    <source>
        <dbReference type="ARBA" id="ARBA00031367"/>
    </source>
</evidence>
<dbReference type="InterPro" id="IPR001509">
    <property type="entry name" value="Epimerase_deHydtase"/>
</dbReference>
<keyword evidence="14" id="KW-1185">Reference proteome</keyword>
<evidence type="ECO:0000256" key="1">
    <source>
        <dbReference type="ARBA" id="ARBA00000083"/>
    </source>
</evidence>
<evidence type="ECO:0000313" key="14">
    <source>
        <dbReference type="Proteomes" id="UP000639973"/>
    </source>
</evidence>
<comment type="pathway">
    <text evidence="3">Carbohydrate metabolism; galactose metabolism.</text>
</comment>
<keyword evidence="7" id="KW-0520">NAD</keyword>
<evidence type="ECO:0000256" key="3">
    <source>
        <dbReference type="ARBA" id="ARBA00004947"/>
    </source>
</evidence>
<reference evidence="14" key="1">
    <citation type="journal article" date="2019" name="Int. J. Syst. Evol. Microbiol.">
        <title>The Global Catalogue of Microorganisms (GCM) 10K type strain sequencing project: providing services to taxonomists for standard genome sequencing and annotation.</title>
        <authorList>
            <consortium name="The Broad Institute Genomics Platform"/>
            <consortium name="The Broad Institute Genome Sequencing Center for Infectious Disease"/>
            <person name="Wu L."/>
            <person name="Ma J."/>
        </authorList>
    </citation>
    <scope>NUCLEOTIDE SEQUENCE [LARGE SCALE GENOMIC DNA]</scope>
    <source>
        <strain evidence="14">JCM 15442</strain>
    </source>
</reference>
<feature type="region of interest" description="Disordered" evidence="11">
    <location>
        <begin position="296"/>
        <end position="317"/>
    </location>
</feature>
<comment type="catalytic activity">
    <reaction evidence="1">
        <text>UDP-alpha-D-glucose = UDP-alpha-D-galactose</text>
        <dbReference type="Rhea" id="RHEA:22168"/>
        <dbReference type="ChEBI" id="CHEBI:58885"/>
        <dbReference type="ChEBI" id="CHEBI:66914"/>
        <dbReference type="EC" id="5.1.3.2"/>
    </reaction>
</comment>
<dbReference type="Proteomes" id="UP000639973">
    <property type="component" value="Unassembled WGS sequence"/>
</dbReference>
<evidence type="ECO:0000256" key="7">
    <source>
        <dbReference type="ARBA" id="ARBA00023027"/>
    </source>
</evidence>